<name>A0ABV5GSV7_9FLAO</name>
<dbReference type="EMBL" id="JBHMEY010000080">
    <property type="protein sequence ID" value="MFB9098339.1"/>
    <property type="molecule type" value="Genomic_DNA"/>
</dbReference>
<evidence type="ECO:0000313" key="1">
    <source>
        <dbReference type="EMBL" id="MFB9098339.1"/>
    </source>
</evidence>
<sequence>MKKLIVSIVFVMFVSIGFSQSVFDKYEDSEVVKSIIVNKKMFELMGKIDVDTKGSEKQFIELVKKLDNLKVFMTGNVKVANDMKNTVNSYLKSNPLEELMRINDGGKKVTIYVKSGASANVVKELLMYIESPTDKENQAIVMSLTGNFNLDEISALTEKMNLPGGNELKKASKK</sequence>
<evidence type="ECO:0000313" key="2">
    <source>
        <dbReference type="Proteomes" id="UP001589607"/>
    </source>
</evidence>
<proteinExistence type="predicted"/>
<dbReference type="InterPro" id="IPR025348">
    <property type="entry name" value="DUF4252"/>
</dbReference>
<dbReference type="Proteomes" id="UP001589607">
    <property type="component" value="Unassembled WGS sequence"/>
</dbReference>
<protein>
    <submittedName>
        <fullName evidence="1">DUF4252 domain-containing protein</fullName>
    </submittedName>
</protein>
<accession>A0ABV5GSV7</accession>
<organism evidence="1 2">
    <name type="scientific">Flavobacterium jumunjinense</name>
    <dbReference type="NCBI Taxonomy" id="998845"/>
    <lineage>
        <taxon>Bacteria</taxon>
        <taxon>Pseudomonadati</taxon>
        <taxon>Bacteroidota</taxon>
        <taxon>Flavobacteriia</taxon>
        <taxon>Flavobacteriales</taxon>
        <taxon>Flavobacteriaceae</taxon>
        <taxon>Flavobacterium</taxon>
    </lineage>
</organism>
<gene>
    <name evidence="1" type="ORF">ACFFVF_17685</name>
</gene>
<dbReference type="Pfam" id="PF14060">
    <property type="entry name" value="DUF4252"/>
    <property type="match status" value="1"/>
</dbReference>
<reference evidence="1 2" key="1">
    <citation type="submission" date="2024-09" db="EMBL/GenBank/DDBJ databases">
        <authorList>
            <person name="Sun Q."/>
            <person name="Mori K."/>
        </authorList>
    </citation>
    <scope>NUCLEOTIDE SEQUENCE [LARGE SCALE GENOMIC DNA]</scope>
    <source>
        <strain evidence="1 2">CECT 7955</strain>
    </source>
</reference>
<dbReference type="RefSeq" id="WP_236453763.1">
    <property type="nucleotide sequence ID" value="NZ_CBCSGE010000011.1"/>
</dbReference>
<comment type="caution">
    <text evidence="1">The sequence shown here is derived from an EMBL/GenBank/DDBJ whole genome shotgun (WGS) entry which is preliminary data.</text>
</comment>
<keyword evidence="2" id="KW-1185">Reference proteome</keyword>